<dbReference type="EMBL" id="JANPWB010000011">
    <property type="protein sequence ID" value="KAJ1129222.1"/>
    <property type="molecule type" value="Genomic_DNA"/>
</dbReference>
<sequence length="110" mass="12330">MTYCSELLLNNTEHLRAEEESGGMGRGRQALDEMRTLQRAIINCKYPSHDSCRTHHTPTRLPPGTRRCPGECPQGTILQRSPGWVLSLCALHAGCYKSRHTDVITQQGKI</sequence>
<accession>A0AAV7PLS6</accession>
<evidence type="ECO:0000313" key="1">
    <source>
        <dbReference type="EMBL" id="KAJ1129222.1"/>
    </source>
</evidence>
<dbReference type="AlphaFoldDB" id="A0AAV7PLS6"/>
<proteinExistence type="predicted"/>
<gene>
    <name evidence="1" type="ORF">NDU88_007593</name>
</gene>
<comment type="caution">
    <text evidence="1">The sequence shown here is derived from an EMBL/GenBank/DDBJ whole genome shotgun (WGS) entry which is preliminary data.</text>
</comment>
<protein>
    <submittedName>
        <fullName evidence="1">Uncharacterized protein</fullName>
    </submittedName>
</protein>
<dbReference type="Proteomes" id="UP001066276">
    <property type="component" value="Chromosome 7"/>
</dbReference>
<organism evidence="1 2">
    <name type="scientific">Pleurodeles waltl</name>
    <name type="common">Iberian ribbed newt</name>
    <dbReference type="NCBI Taxonomy" id="8319"/>
    <lineage>
        <taxon>Eukaryota</taxon>
        <taxon>Metazoa</taxon>
        <taxon>Chordata</taxon>
        <taxon>Craniata</taxon>
        <taxon>Vertebrata</taxon>
        <taxon>Euteleostomi</taxon>
        <taxon>Amphibia</taxon>
        <taxon>Batrachia</taxon>
        <taxon>Caudata</taxon>
        <taxon>Salamandroidea</taxon>
        <taxon>Salamandridae</taxon>
        <taxon>Pleurodelinae</taxon>
        <taxon>Pleurodeles</taxon>
    </lineage>
</organism>
<keyword evidence="2" id="KW-1185">Reference proteome</keyword>
<reference evidence="1" key="1">
    <citation type="journal article" date="2022" name="bioRxiv">
        <title>Sequencing and chromosome-scale assembly of the giantPleurodeles waltlgenome.</title>
        <authorList>
            <person name="Brown T."/>
            <person name="Elewa A."/>
            <person name="Iarovenko S."/>
            <person name="Subramanian E."/>
            <person name="Araus A.J."/>
            <person name="Petzold A."/>
            <person name="Susuki M."/>
            <person name="Suzuki K.-i.T."/>
            <person name="Hayashi T."/>
            <person name="Toyoda A."/>
            <person name="Oliveira C."/>
            <person name="Osipova E."/>
            <person name="Leigh N.D."/>
            <person name="Simon A."/>
            <person name="Yun M.H."/>
        </authorList>
    </citation>
    <scope>NUCLEOTIDE SEQUENCE</scope>
    <source>
        <strain evidence="1">20211129_DDA</strain>
        <tissue evidence="1">Liver</tissue>
    </source>
</reference>
<evidence type="ECO:0000313" key="2">
    <source>
        <dbReference type="Proteomes" id="UP001066276"/>
    </source>
</evidence>
<name>A0AAV7PLS6_PLEWA</name>